<sequence>MQQFIIIAAAHFLALLSPGPDFFLVARTSLSTSWRIASGACLGIAVANGVFIVAAFAGTAVLQPDSALFVALQLAGCAYLLYLGVLFIRHAGASALNEVPVRARLAAQPAIMWWRAAGMGFLSGILNPKNALFYASLAAMLTGAYASVGWKIVYGAWMFSIVLLWDLLVATMIGNQAVLRRFARALPWLERISGVMLIMLALGVLAALLMR</sequence>
<gene>
    <name evidence="7" type="ORF">HBO18_22670</name>
</gene>
<evidence type="ECO:0000313" key="8">
    <source>
        <dbReference type="Proteomes" id="UP000583279"/>
    </source>
</evidence>
<dbReference type="GO" id="GO:0015171">
    <property type="term" value="F:amino acid transmembrane transporter activity"/>
    <property type="evidence" value="ECO:0007669"/>
    <property type="project" value="TreeGrafter"/>
</dbReference>
<feature type="transmembrane region" description="Helical" evidence="6">
    <location>
        <begin position="131"/>
        <end position="150"/>
    </location>
</feature>
<dbReference type="PANTHER" id="PTHR30086">
    <property type="entry name" value="ARGININE EXPORTER PROTEIN ARGO"/>
    <property type="match status" value="1"/>
</dbReference>
<feature type="transmembrane region" description="Helical" evidence="6">
    <location>
        <begin position="191"/>
        <end position="210"/>
    </location>
</feature>
<keyword evidence="2" id="KW-1003">Cell membrane</keyword>
<dbReference type="PANTHER" id="PTHR30086:SF17">
    <property type="entry name" value="LYSE FAMILY TRANSLOCATOR"/>
    <property type="match status" value="1"/>
</dbReference>
<feature type="transmembrane region" description="Helical" evidence="6">
    <location>
        <begin position="36"/>
        <end position="61"/>
    </location>
</feature>
<dbReference type="Pfam" id="PF01810">
    <property type="entry name" value="LysE"/>
    <property type="match status" value="1"/>
</dbReference>
<evidence type="ECO:0000313" key="7">
    <source>
        <dbReference type="EMBL" id="NNA46926.1"/>
    </source>
</evidence>
<name>A0A7Y1Q146_9PSED</name>
<reference evidence="7 8" key="1">
    <citation type="journal article" date="2020" name="Front. Microbiol.">
        <title>Genetic Organization of the aprX-lipA2 Operon Affects the Proteolytic Potential of Pseudomonas Species in Milk.</title>
        <authorList>
            <person name="Maier C."/>
            <person name="Huptas C."/>
            <person name="von Neubeck M."/>
            <person name="Scherer S."/>
            <person name="Wenning M."/>
            <person name="Lucking G."/>
        </authorList>
    </citation>
    <scope>NUCLEOTIDE SEQUENCE [LARGE SCALE GENOMIC DNA]</scope>
    <source>
        <strain evidence="7 8">WS 4997</strain>
    </source>
</reference>
<keyword evidence="3 6" id="KW-0812">Transmembrane</keyword>
<comment type="subcellular location">
    <subcellularLocation>
        <location evidence="1">Cell membrane</location>
        <topology evidence="1">Multi-pass membrane protein</topology>
    </subcellularLocation>
</comment>
<feature type="transmembrane region" description="Helical" evidence="6">
    <location>
        <begin position="156"/>
        <end position="179"/>
    </location>
</feature>
<evidence type="ECO:0000256" key="1">
    <source>
        <dbReference type="ARBA" id="ARBA00004651"/>
    </source>
</evidence>
<evidence type="ECO:0000256" key="4">
    <source>
        <dbReference type="ARBA" id="ARBA00022989"/>
    </source>
</evidence>
<dbReference type="AlphaFoldDB" id="A0A7Y1Q146"/>
<dbReference type="EMBL" id="JAAQYK010000008">
    <property type="protein sequence ID" value="NNA46926.1"/>
    <property type="molecule type" value="Genomic_DNA"/>
</dbReference>
<accession>A0A7Y1Q146</accession>
<evidence type="ECO:0000256" key="3">
    <source>
        <dbReference type="ARBA" id="ARBA00022692"/>
    </source>
</evidence>
<protein>
    <submittedName>
        <fullName evidence="7">LysE family translocator</fullName>
    </submittedName>
</protein>
<feature type="transmembrane region" description="Helical" evidence="6">
    <location>
        <begin position="6"/>
        <end position="24"/>
    </location>
</feature>
<dbReference type="GO" id="GO:0005886">
    <property type="term" value="C:plasma membrane"/>
    <property type="evidence" value="ECO:0007669"/>
    <property type="project" value="UniProtKB-SubCell"/>
</dbReference>
<feature type="transmembrane region" description="Helical" evidence="6">
    <location>
        <begin position="67"/>
        <end position="88"/>
    </location>
</feature>
<keyword evidence="5 6" id="KW-0472">Membrane</keyword>
<dbReference type="Proteomes" id="UP000583279">
    <property type="component" value="Unassembled WGS sequence"/>
</dbReference>
<proteinExistence type="predicted"/>
<evidence type="ECO:0000256" key="6">
    <source>
        <dbReference type="SAM" id="Phobius"/>
    </source>
</evidence>
<comment type="caution">
    <text evidence="7">The sequence shown here is derived from an EMBL/GenBank/DDBJ whole genome shotgun (WGS) entry which is preliminary data.</text>
</comment>
<evidence type="ECO:0000256" key="5">
    <source>
        <dbReference type="ARBA" id="ARBA00023136"/>
    </source>
</evidence>
<evidence type="ECO:0000256" key="2">
    <source>
        <dbReference type="ARBA" id="ARBA00022475"/>
    </source>
</evidence>
<dbReference type="InterPro" id="IPR001123">
    <property type="entry name" value="LeuE-type"/>
</dbReference>
<organism evidence="7 8">
    <name type="scientific">Pseudomonas lactis</name>
    <dbReference type="NCBI Taxonomy" id="1615674"/>
    <lineage>
        <taxon>Bacteria</taxon>
        <taxon>Pseudomonadati</taxon>
        <taxon>Pseudomonadota</taxon>
        <taxon>Gammaproteobacteria</taxon>
        <taxon>Pseudomonadales</taxon>
        <taxon>Pseudomonadaceae</taxon>
        <taxon>Pseudomonas</taxon>
    </lineage>
</organism>
<keyword evidence="4 6" id="KW-1133">Transmembrane helix</keyword>
<dbReference type="RefSeq" id="WP_042853585.1">
    <property type="nucleotide sequence ID" value="NZ_JAAQYK010000008.1"/>
</dbReference>